<keyword evidence="1" id="KW-0472">Membrane</keyword>
<gene>
    <name evidence="2" type="ORF">SAMN05192581_1002113</name>
    <name evidence="3" type="ORF">SAMN05192582_100315</name>
</gene>
<sequence>MNKGKEKDMRKYYIYALISISTFGIVACNNDDEIDRDHSIFTTEPVEYNKFDQWLLKNYTYPYNIDFKYRMQDIESDQKYKLVPADYDKAIMLSKIIKHVWMEAYTELAGPNFVRSYVPKTFHLIGSPAYDSSGTMVLGTAEGGKKITLYNVNDLDVNEIDIELLNKYYFETMHHEFAHILHQKRNYDPSFERICEGKYIGTDWYQEADRDGGNTNAWKQGFVTAYAMSEAREDFVENIAMYVTHNETYWSNMLDKAGETGASIINEKFAIVYNYMFETWGIDLNDLRAIVLRRQLEIPELELNTIE</sequence>
<keyword evidence="1" id="KW-1133">Transmembrane helix</keyword>
<evidence type="ECO:0000256" key="1">
    <source>
        <dbReference type="SAM" id="Phobius"/>
    </source>
</evidence>
<evidence type="ECO:0000313" key="4">
    <source>
        <dbReference type="Proteomes" id="UP000181870"/>
    </source>
</evidence>
<dbReference type="EMBL" id="FMYE01000002">
    <property type="protein sequence ID" value="SDB75489.1"/>
    <property type="molecule type" value="Genomic_DNA"/>
</dbReference>
<dbReference type="AlphaFoldDB" id="A0A1G8APW3"/>
<evidence type="ECO:0000313" key="3">
    <source>
        <dbReference type="EMBL" id="SDH22776.1"/>
    </source>
</evidence>
<dbReference type="NCBIfam" id="TIGR04549">
    <property type="entry name" value="LP_HExxH_w_tonB"/>
    <property type="match status" value="1"/>
</dbReference>
<evidence type="ECO:0000313" key="2">
    <source>
        <dbReference type="EMBL" id="SDB75489.1"/>
    </source>
</evidence>
<dbReference type="PROSITE" id="PS51257">
    <property type="entry name" value="PROKAR_LIPOPROTEIN"/>
    <property type="match status" value="1"/>
</dbReference>
<keyword evidence="1" id="KW-0812">Transmembrane</keyword>
<dbReference type="InterPro" id="IPR030890">
    <property type="entry name" value="LP_HExxH_w_TonB"/>
</dbReference>
<dbReference type="Gene3D" id="3.40.390.70">
    <property type="match status" value="1"/>
</dbReference>
<feature type="transmembrane region" description="Helical" evidence="1">
    <location>
        <begin position="12"/>
        <end position="27"/>
    </location>
</feature>
<dbReference type="GO" id="GO:0016787">
    <property type="term" value="F:hydrolase activity"/>
    <property type="evidence" value="ECO:0007669"/>
    <property type="project" value="UniProtKB-KW"/>
</dbReference>
<name>A0A1G8APW3_BACOV</name>
<dbReference type="Proteomes" id="UP000183670">
    <property type="component" value="Unassembled WGS sequence"/>
</dbReference>
<organism evidence="3 4">
    <name type="scientific">Bacteroides ovatus</name>
    <dbReference type="NCBI Taxonomy" id="28116"/>
    <lineage>
        <taxon>Bacteria</taxon>
        <taxon>Pseudomonadati</taxon>
        <taxon>Bacteroidota</taxon>
        <taxon>Bacteroidia</taxon>
        <taxon>Bacteroidales</taxon>
        <taxon>Bacteroidaceae</taxon>
        <taxon>Bacteroides</taxon>
    </lineage>
</organism>
<dbReference type="Pfam" id="PF15890">
    <property type="entry name" value="Peptidase_Mx1"/>
    <property type="match status" value="1"/>
</dbReference>
<proteinExistence type="predicted"/>
<keyword evidence="3" id="KW-0378">Hydrolase</keyword>
<protein>
    <submittedName>
        <fullName evidence="3">Substrate import-associated zinc metallohydrolase lipoprotein</fullName>
    </submittedName>
</protein>
<dbReference type="Proteomes" id="UP000181870">
    <property type="component" value="Unassembled WGS sequence"/>
</dbReference>
<dbReference type="EMBL" id="FNDO01000003">
    <property type="protein sequence ID" value="SDH22776.1"/>
    <property type="molecule type" value="Genomic_DNA"/>
</dbReference>
<accession>A0A1G8APW3</accession>
<keyword evidence="3" id="KW-0449">Lipoprotein</keyword>
<evidence type="ECO:0000313" key="5">
    <source>
        <dbReference type="Proteomes" id="UP000183670"/>
    </source>
</evidence>
<reference evidence="4 5" key="1">
    <citation type="submission" date="2016-10" db="EMBL/GenBank/DDBJ databases">
        <authorList>
            <person name="de Groot N.N."/>
        </authorList>
    </citation>
    <scope>NUCLEOTIDE SEQUENCE [LARGE SCALE GENOMIC DNA]</scope>
    <source>
        <strain evidence="2 5">NLAE-zl-C500</strain>
        <strain evidence="3 4">NLAE-zl-C57</strain>
    </source>
</reference>